<dbReference type="InterPro" id="IPR011124">
    <property type="entry name" value="Znf_CW"/>
</dbReference>
<dbReference type="SMART" id="SM00317">
    <property type="entry name" value="SET"/>
    <property type="match status" value="1"/>
</dbReference>
<sequence length="1625" mass="179909">MVNEMGLVGEDGSGWGEIVSKESREGFSAAEGGCKRTVVVALSPDGNAGILDNVRPRRSNGRKNKVEEDVVGSGESMMTASGRPSRKCKKISDGKVPSDLSFFEFVGTGRRSLFCKPRVSDWGSMESIDHVFGQIADADLNRDEDEKLREVGGLELDFKLKSNQRRARSQRSKKEIPASTSRIRLKVTFGRSCSSDIISGVVNDHRSSCHNQIKSPKCTEDITKKFEEGICSAPDGHDEVATQKQVELLEAVDSRCLEPGTSPDSEVINMIPDSQTSEKIAEDDFLDKEICAVSGEVSSSTLPVASSRKGIKKNIPCQDFNCSTDDKPPSPEIIDSTRVADQHRHFQRTTNDAILSEPYMSITTGNNKSAKTSSSGVSFVEPPFQSSGVPDFGDSANETKKHCSAVRSQHESSEKCVPSTKPKDHINIKSSGSPNSRLECSQAMPTEAGSDEQKRDLSDLKAIEKSDHVQAVCKSEIYAKTGSHTFIDHEESKNGCSITQDVTPIKLNGAQDEYAPPRNAWVSCDSCYKWRRIPATLADSIEDTKSSWICKDNADKDFADCSIPQEKSNAEINAELDISDASCEEDVGADLHESDRLEKKKATVSKQSSWKLIRSNHFLHRTRKTQTIDEIMVCHCKATLGGRMGCGNGCLNRMLNIECVKGTCPCGELCSNNQFQKRNYANLKCFRSGKKGRGLQLLEDIREGQFLIEYVGEVLDMHAYEARQKEYALKGHKHFYFMTLNGSEVIDACIKGNLGRFINHSCEPNCRTEKWMVNGEVCIGLFALRDIKKGEEMTFDYNYVRVFGAAAKKCLCGSSICRGYIGGDPTSDEIIVQDDSDEEISESVVVCEDSDDNLDNMVSTSSSVDIDVMNMSIVEKDVGGKAASYVENSEAVAEMHAPCSLSRQEKENRLLRTAAGCTMMSRIDESVQKSSSSDQDLLSVVEMDSKAGLTSSMQTDTSMQLDDGKSSIILVCDEISNKSLETTQSSENLTTKLSRSSIEKTDIQRKCKYENEESRNVFSASPLIPKTSHSPPSLEKIKLQKSDVLVKNPEMGKKLHQLPYKSNKLVDSSSRDPFEAVQVKLNKLLNAEGGISKRKDASKGYLKLLFLTAASGDSGNGEGIQSNRDLSMILDALLKTQSRTVLADIINKNGLQMLHNIMKRCRKEFHKIPILRKLVKVIEYLAVREILTLEHITTGPTCVGVESFSESILSLTEHEDKQVHKIARSFRDKWIPRHIRRNYYMDRDTGRMDINRGPSNCNRLSALHSQSFDVGERRPESVECIEQPKSGDKIDCENFNSCSGPCSSDSVANKTRVGKRKSRFEQPAESSLGIGAPPHKEPRIHPESVHISKLQRHGISCVWSNQDAFVYEKKHTNRSVNCSPHRTKTRDLDGNGQNINGDVPSGFSSPQKDSLVSSGASSTAKGLQQEKCFCPEYPYEVVVGQAQERFISKLPVSFGIPLHVVEQFGRPVVETAENWVVVAGIPFHPYPPLPSYARERRGPTPASSSLTKRSDAVVREDFQNCATYQSDQNAYSTSTAAVPDLEHSSPINQHNMQGTSGASNYLERRYFRQQKWSNTKLSPPWIRSRLGGGNFGYSIGWTFTPRRVCVMLHQIELPFCVGSISIISL</sequence>
<dbReference type="Gene3D" id="3.30.40.100">
    <property type="match status" value="1"/>
</dbReference>
<gene>
    <name evidence="16" type="ORF">POM88_045894</name>
</gene>
<dbReference type="GO" id="GO:0005694">
    <property type="term" value="C:chromosome"/>
    <property type="evidence" value="ECO:0007669"/>
    <property type="project" value="UniProtKB-SubCell"/>
</dbReference>
<evidence type="ECO:0000256" key="7">
    <source>
        <dbReference type="ARBA" id="ARBA00022723"/>
    </source>
</evidence>
<dbReference type="Proteomes" id="UP001237642">
    <property type="component" value="Unassembled WGS sequence"/>
</dbReference>
<feature type="domain" description="Post-SET" evidence="13">
    <location>
        <begin position="806"/>
        <end position="822"/>
    </location>
</feature>
<feature type="region of interest" description="Disordered" evidence="11">
    <location>
        <begin position="1375"/>
        <end position="1417"/>
    </location>
</feature>
<evidence type="ECO:0000256" key="6">
    <source>
        <dbReference type="ARBA" id="ARBA00022691"/>
    </source>
</evidence>
<dbReference type="EMBL" id="JAUIZM010000010">
    <property type="protein sequence ID" value="KAK1361420.1"/>
    <property type="molecule type" value="Genomic_DNA"/>
</dbReference>
<evidence type="ECO:0000256" key="8">
    <source>
        <dbReference type="ARBA" id="ARBA00022771"/>
    </source>
</evidence>
<dbReference type="PROSITE" id="PS51050">
    <property type="entry name" value="ZF_CW"/>
    <property type="match status" value="1"/>
</dbReference>
<keyword evidence="3" id="KW-0158">Chromosome</keyword>
<keyword evidence="17" id="KW-1185">Reference proteome</keyword>
<dbReference type="SMART" id="SM00570">
    <property type="entry name" value="AWS"/>
    <property type="match status" value="1"/>
</dbReference>
<feature type="domain" description="CW-type" evidence="14">
    <location>
        <begin position="515"/>
        <end position="569"/>
    </location>
</feature>
<keyword evidence="7" id="KW-0479">Metal-binding</keyword>
<keyword evidence="10" id="KW-0539">Nucleus</keyword>
<dbReference type="PROSITE" id="PS50280">
    <property type="entry name" value="SET"/>
    <property type="match status" value="1"/>
</dbReference>
<keyword evidence="5" id="KW-0808">Transferase</keyword>
<dbReference type="FunFam" id="2.170.270.10:FF:000035">
    <property type="entry name" value="Histone-lysine N-methyltransferase"/>
    <property type="match status" value="1"/>
</dbReference>
<feature type="compositionally biased region" description="Polar residues" evidence="11">
    <location>
        <begin position="1391"/>
        <end position="1417"/>
    </location>
</feature>
<evidence type="ECO:0000313" key="16">
    <source>
        <dbReference type="EMBL" id="KAK1361420.1"/>
    </source>
</evidence>
<comment type="subcellular location">
    <subcellularLocation>
        <location evidence="2">Chromosome</location>
    </subcellularLocation>
    <subcellularLocation>
        <location evidence="1">Nucleus</location>
    </subcellularLocation>
</comment>
<evidence type="ECO:0000256" key="3">
    <source>
        <dbReference type="ARBA" id="ARBA00022454"/>
    </source>
</evidence>
<feature type="region of interest" description="Disordered" evidence="11">
    <location>
        <begin position="72"/>
        <end position="91"/>
    </location>
</feature>
<evidence type="ECO:0000256" key="11">
    <source>
        <dbReference type="SAM" id="MobiDB-lite"/>
    </source>
</evidence>
<keyword evidence="9" id="KW-0862">Zinc</keyword>
<dbReference type="InterPro" id="IPR006560">
    <property type="entry name" value="AWS_dom"/>
</dbReference>
<evidence type="ECO:0000256" key="9">
    <source>
        <dbReference type="ARBA" id="ARBA00022833"/>
    </source>
</evidence>
<reference evidence="16" key="2">
    <citation type="submission" date="2023-05" db="EMBL/GenBank/DDBJ databases">
        <authorList>
            <person name="Schelkunov M.I."/>
        </authorList>
    </citation>
    <scope>NUCLEOTIDE SEQUENCE</scope>
    <source>
        <strain evidence="16">Hsosn_3</strain>
        <tissue evidence="16">Leaf</tissue>
    </source>
</reference>
<dbReference type="GO" id="GO:0032259">
    <property type="term" value="P:methylation"/>
    <property type="evidence" value="ECO:0007669"/>
    <property type="project" value="UniProtKB-KW"/>
</dbReference>
<dbReference type="Pfam" id="PF07496">
    <property type="entry name" value="zf-CW"/>
    <property type="match status" value="1"/>
</dbReference>
<reference evidence="16" key="1">
    <citation type="submission" date="2023-02" db="EMBL/GenBank/DDBJ databases">
        <title>Genome of toxic invasive species Heracleum sosnowskyi carries increased number of genes despite the absence of recent whole-genome duplications.</title>
        <authorList>
            <person name="Schelkunov M."/>
            <person name="Shtratnikova V."/>
            <person name="Makarenko M."/>
            <person name="Klepikova A."/>
            <person name="Omelchenko D."/>
            <person name="Novikova G."/>
            <person name="Obukhova E."/>
            <person name="Bogdanov V."/>
            <person name="Penin A."/>
            <person name="Logacheva M."/>
        </authorList>
    </citation>
    <scope>NUCLEOTIDE SEQUENCE</scope>
    <source>
        <strain evidence="16">Hsosn_3</strain>
        <tissue evidence="16">Leaf</tissue>
    </source>
</reference>
<evidence type="ECO:0000259" key="12">
    <source>
        <dbReference type="PROSITE" id="PS50280"/>
    </source>
</evidence>
<dbReference type="Pfam" id="PF17907">
    <property type="entry name" value="AWS"/>
    <property type="match status" value="1"/>
</dbReference>
<evidence type="ECO:0000256" key="5">
    <source>
        <dbReference type="ARBA" id="ARBA00022679"/>
    </source>
</evidence>
<dbReference type="PANTHER" id="PTHR22884">
    <property type="entry name" value="SET DOMAIN PROTEINS"/>
    <property type="match status" value="1"/>
</dbReference>
<feature type="domain" description="AWS" evidence="15">
    <location>
        <begin position="629"/>
        <end position="679"/>
    </location>
</feature>
<evidence type="ECO:0000259" key="13">
    <source>
        <dbReference type="PROSITE" id="PS50868"/>
    </source>
</evidence>
<proteinExistence type="predicted"/>
<dbReference type="InterPro" id="IPR044437">
    <property type="entry name" value="SETD2/Set2_SET"/>
</dbReference>
<keyword evidence="4" id="KW-0489">Methyltransferase</keyword>
<feature type="region of interest" description="Disordered" evidence="11">
    <location>
        <begin position="1306"/>
        <end position="1337"/>
    </location>
</feature>
<comment type="caution">
    <text evidence="16">The sequence shown here is derived from an EMBL/GenBank/DDBJ whole genome shotgun (WGS) entry which is preliminary data.</text>
</comment>
<keyword evidence="6" id="KW-0949">S-adenosyl-L-methionine</keyword>
<evidence type="ECO:0000256" key="10">
    <source>
        <dbReference type="ARBA" id="ARBA00023242"/>
    </source>
</evidence>
<evidence type="ECO:0000256" key="1">
    <source>
        <dbReference type="ARBA" id="ARBA00004123"/>
    </source>
</evidence>
<evidence type="ECO:0000259" key="14">
    <source>
        <dbReference type="PROSITE" id="PS51050"/>
    </source>
</evidence>
<protein>
    <submittedName>
        <fullName evidence="16">Histone-lysine N-methyltransferase ASHH2-like</fullName>
    </submittedName>
</protein>
<dbReference type="InterPro" id="IPR050777">
    <property type="entry name" value="SET2_Histone-Lys_MeTrsfase"/>
</dbReference>
<keyword evidence="8" id="KW-0863">Zinc-finger</keyword>
<evidence type="ECO:0000256" key="2">
    <source>
        <dbReference type="ARBA" id="ARBA00004286"/>
    </source>
</evidence>
<dbReference type="GO" id="GO:0005634">
    <property type="term" value="C:nucleus"/>
    <property type="evidence" value="ECO:0007669"/>
    <property type="project" value="UniProtKB-SubCell"/>
</dbReference>
<organism evidence="16 17">
    <name type="scientific">Heracleum sosnowskyi</name>
    <dbReference type="NCBI Taxonomy" id="360622"/>
    <lineage>
        <taxon>Eukaryota</taxon>
        <taxon>Viridiplantae</taxon>
        <taxon>Streptophyta</taxon>
        <taxon>Embryophyta</taxon>
        <taxon>Tracheophyta</taxon>
        <taxon>Spermatophyta</taxon>
        <taxon>Magnoliopsida</taxon>
        <taxon>eudicotyledons</taxon>
        <taxon>Gunneridae</taxon>
        <taxon>Pentapetalae</taxon>
        <taxon>asterids</taxon>
        <taxon>campanulids</taxon>
        <taxon>Apiales</taxon>
        <taxon>Apiaceae</taxon>
        <taxon>Apioideae</taxon>
        <taxon>apioid superclade</taxon>
        <taxon>Tordylieae</taxon>
        <taxon>Tordyliinae</taxon>
        <taxon>Heracleum</taxon>
    </lineage>
</organism>
<evidence type="ECO:0000259" key="15">
    <source>
        <dbReference type="PROSITE" id="PS51215"/>
    </source>
</evidence>
<evidence type="ECO:0000256" key="4">
    <source>
        <dbReference type="ARBA" id="ARBA00022603"/>
    </source>
</evidence>
<dbReference type="Pfam" id="PF00856">
    <property type="entry name" value="SET"/>
    <property type="match status" value="1"/>
</dbReference>
<dbReference type="CDD" id="cd19172">
    <property type="entry name" value="SET_SETD2"/>
    <property type="match status" value="1"/>
</dbReference>
<dbReference type="InterPro" id="IPR046341">
    <property type="entry name" value="SET_dom_sf"/>
</dbReference>
<dbReference type="PROSITE" id="PS51215">
    <property type="entry name" value="AWS"/>
    <property type="match status" value="1"/>
</dbReference>
<dbReference type="SUPFAM" id="SSF82199">
    <property type="entry name" value="SET domain"/>
    <property type="match status" value="1"/>
</dbReference>
<dbReference type="Gene3D" id="2.170.270.10">
    <property type="entry name" value="SET domain"/>
    <property type="match status" value="1"/>
</dbReference>
<feature type="domain" description="SET" evidence="12">
    <location>
        <begin position="681"/>
        <end position="798"/>
    </location>
</feature>
<accession>A0AAD8H897</accession>
<dbReference type="GO" id="GO:0008270">
    <property type="term" value="F:zinc ion binding"/>
    <property type="evidence" value="ECO:0007669"/>
    <property type="project" value="UniProtKB-KW"/>
</dbReference>
<dbReference type="InterPro" id="IPR003616">
    <property type="entry name" value="Post-SET_dom"/>
</dbReference>
<dbReference type="GO" id="GO:0046975">
    <property type="term" value="F:histone H3K36 methyltransferase activity"/>
    <property type="evidence" value="ECO:0007669"/>
    <property type="project" value="InterPro"/>
</dbReference>
<dbReference type="PROSITE" id="PS50868">
    <property type="entry name" value="POST_SET"/>
    <property type="match status" value="1"/>
</dbReference>
<name>A0AAD8H897_9APIA</name>
<evidence type="ECO:0000313" key="17">
    <source>
        <dbReference type="Proteomes" id="UP001237642"/>
    </source>
</evidence>
<feature type="compositionally biased region" description="Polar residues" evidence="11">
    <location>
        <begin position="428"/>
        <end position="439"/>
    </location>
</feature>
<feature type="region of interest" description="Disordered" evidence="11">
    <location>
        <begin position="406"/>
        <end position="455"/>
    </location>
</feature>
<dbReference type="InterPro" id="IPR001214">
    <property type="entry name" value="SET_dom"/>
</dbReference>